<accession>A0A671N7A9</accession>
<proteinExistence type="predicted"/>
<evidence type="ECO:0000313" key="2">
    <source>
        <dbReference type="Proteomes" id="UP000472260"/>
    </source>
</evidence>
<dbReference type="Ensembl" id="ENSSANT00000041322.1">
    <property type="protein sequence ID" value="ENSSANP00000038833.1"/>
    <property type="gene ID" value="ENSSANG00000019776.1"/>
</dbReference>
<reference evidence="1" key="2">
    <citation type="submission" date="2025-09" db="UniProtKB">
        <authorList>
            <consortium name="Ensembl"/>
        </authorList>
    </citation>
    <scope>IDENTIFICATION</scope>
</reference>
<evidence type="ECO:0000313" key="1">
    <source>
        <dbReference type="Ensembl" id="ENSSANP00000038833.1"/>
    </source>
</evidence>
<organism evidence="1 2">
    <name type="scientific">Sinocyclocheilus anshuiensis</name>
    <dbReference type="NCBI Taxonomy" id="1608454"/>
    <lineage>
        <taxon>Eukaryota</taxon>
        <taxon>Metazoa</taxon>
        <taxon>Chordata</taxon>
        <taxon>Craniata</taxon>
        <taxon>Vertebrata</taxon>
        <taxon>Euteleostomi</taxon>
        <taxon>Actinopterygii</taxon>
        <taxon>Neopterygii</taxon>
        <taxon>Teleostei</taxon>
        <taxon>Ostariophysi</taxon>
        <taxon>Cypriniformes</taxon>
        <taxon>Cyprinidae</taxon>
        <taxon>Cyprininae</taxon>
        <taxon>Sinocyclocheilus</taxon>
    </lineage>
</organism>
<protein>
    <submittedName>
        <fullName evidence="1">Uncharacterized protein</fullName>
    </submittedName>
</protein>
<name>A0A671N7A9_9TELE</name>
<keyword evidence="2" id="KW-1185">Reference proteome</keyword>
<dbReference type="Proteomes" id="UP000472260">
    <property type="component" value="Unassembled WGS sequence"/>
</dbReference>
<sequence length="91" mass="9899">MTFCFHSFIPQFTTKKETYISLLTCIQQGKMTLSANAAVCRLGHLSFFFAYGSHWPTGNAPSVRAHSSCALLLLVGEVHSPSDCACSELAL</sequence>
<dbReference type="AlphaFoldDB" id="A0A671N7A9"/>
<reference evidence="1" key="1">
    <citation type="submission" date="2025-08" db="UniProtKB">
        <authorList>
            <consortium name="Ensembl"/>
        </authorList>
    </citation>
    <scope>IDENTIFICATION</scope>
</reference>